<evidence type="ECO:0000256" key="1">
    <source>
        <dbReference type="ARBA" id="ARBA00009437"/>
    </source>
</evidence>
<feature type="domain" description="HTH lysR-type" evidence="5">
    <location>
        <begin position="1"/>
        <end position="47"/>
    </location>
</feature>
<name>A0ABV1CMR7_9FIRM</name>
<comment type="caution">
    <text evidence="6">The sequence shown here is derived from an EMBL/GenBank/DDBJ whole genome shotgun (WGS) entry which is preliminary data.</text>
</comment>
<dbReference type="Gene3D" id="1.10.10.10">
    <property type="entry name" value="Winged helix-like DNA-binding domain superfamily/Winged helix DNA-binding domain"/>
    <property type="match status" value="1"/>
</dbReference>
<dbReference type="PROSITE" id="PS50931">
    <property type="entry name" value="HTH_LYSR"/>
    <property type="match status" value="1"/>
</dbReference>
<dbReference type="PANTHER" id="PTHR30346:SF0">
    <property type="entry name" value="HCA OPERON TRANSCRIPTIONAL ACTIVATOR HCAR"/>
    <property type="match status" value="1"/>
</dbReference>
<organism evidence="6 7">
    <name type="scientific">Blautia acetigignens</name>
    <dbReference type="NCBI Taxonomy" id="2981783"/>
    <lineage>
        <taxon>Bacteria</taxon>
        <taxon>Bacillati</taxon>
        <taxon>Bacillota</taxon>
        <taxon>Clostridia</taxon>
        <taxon>Lachnospirales</taxon>
        <taxon>Lachnospiraceae</taxon>
        <taxon>Blautia</taxon>
    </lineage>
</organism>
<keyword evidence="4" id="KW-0804">Transcription</keyword>
<evidence type="ECO:0000256" key="3">
    <source>
        <dbReference type="ARBA" id="ARBA00023125"/>
    </source>
</evidence>
<evidence type="ECO:0000259" key="5">
    <source>
        <dbReference type="PROSITE" id="PS50931"/>
    </source>
</evidence>
<dbReference type="SUPFAM" id="SSF46785">
    <property type="entry name" value="Winged helix' DNA-binding domain"/>
    <property type="match status" value="1"/>
</dbReference>
<protein>
    <submittedName>
        <fullName evidence="6">LysR family transcriptional regulator</fullName>
    </submittedName>
</protein>
<dbReference type="Pfam" id="PF00126">
    <property type="entry name" value="HTH_1"/>
    <property type="match status" value="1"/>
</dbReference>
<keyword evidence="7" id="KW-1185">Reference proteome</keyword>
<dbReference type="InterPro" id="IPR000847">
    <property type="entry name" value="LysR_HTH_N"/>
</dbReference>
<keyword evidence="3" id="KW-0238">DNA-binding</keyword>
<reference evidence="6 7" key="1">
    <citation type="submission" date="2024-04" db="EMBL/GenBank/DDBJ databases">
        <title>Human intestinal bacterial collection.</title>
        <authorList>
            <person name="Pauvert C."/>
            <person name="Hitch T.C.A."/>
            <person name="Clavel T."/>
        </authorList>
    </citation>
    <scope>NUCLEOTIDE SEQUENCE [LARGE SCALE GENOMIC DNA]</scope>
    <source>
        <strain evidence="6 7">CLA-AA-H161</strain>
    </source>
</reference>
<keyword evidence="2" id="KW-0805">Transcription regulation</keyword>
<dbReference type="InterPro" id="IPR036390">
    <property type="entry name" value="WH_DNA-bd_sf"/>
</dbReference>
<proteinExistence type="inferred from homology"/>
<dbReference type="EMBL" id="JBBNFW010000154">
    <property type="protein sequence ID" value="MEQ2412946.1"/>
    <property type="molecule type" value="Genomic_DNA"/>
</dbReference>
<dbReference type="Proteomes" id="UP001470752">
    <property type="component" value="Unassembled WGS sequence"/>
</dbReference>
<comment type="similarity">
    <text evidence="1">Belongs to the LysR transcriptional regulatory family.</text>
</comment>
<sequence>MAQTLHYTRAAEHLCIAQPSLSHAISQMEAELGVPLFEKVGKSIVLTHYGEQFLACAQQTLMTLDNGVDALQRVGRGEGLIRLGLLCTLGEDFVPGLAERFLKQYPEKISVLHSIQASPDSCLTGFAQGVLTLFSPLWRSFTPLTLPRPFLIHRFILPKAPVFVL</sequence>
<dbReference type="PANTHER" id="PTHR30346">
    <property type="entry name" value="TRANSCRIPTIONAL DUAL REGULATOR HCAR-RELATED"/>
    <property type="match status" value="1"/>
</dbReference>
<evidence type="ECO:0000313" key="6">
    <source>
        <dbReference type="EMBL" id="MEQ2412946.1"/>
    </source>
</evidence>
<evidence type="ECO:0000256" key="2">
    <source>
        <dbReference type="ARBA" id="ARBA00023015"/>
    </source>
</evidence>
<evidence type="ECO:0000256" key="4">
    <source>
        <dbReference type="ARBA" id="ARBA00023163"/>
    </source>
</evidence>
<accession>A0ABV1CMR7</accession>
<gene>
    <name evidence="6" type="ORF">AAAX94_07905</name>
</gene>
<dbReference type="InterPro" id="IPR036388">
    <property type="entry name" value="WH-like_DNA-bd_sf"/>
</dbReference>
<evidence type="ECO:0000313" key="7">
    <source>
        <dbReference type="Proteomes" id="UP001470752"/>
    </source>
</evidence>
<dbReference type="RefSeq" id="WP_243000174.1">
    <property type="nucleotide sequence ID" value="NZ_JAOQJM010000001.1"/>
</dbReference>
<dbReference type="PRINTS" id="PR00039">
    <property type="entry name" value="HTHLYSR"/>
</dbReference>